<keyword evidence="3" id="KW-1185">Reference proteome</keyword>
<evidence type="ECO:0008006" key="4">
    <source>
        <dbReference type="Google" id="ProtNLM"/>
    </source>
</evidence>
<keyword evidence="1" id="KW-0472">Membrane</keyword>
<organism evidence="2 3">
    <name type="scientific">Methylobacterium gregans</name>
    <dbReference type="NCBI Taxonomy" id="374424"/>
    <lineage>
        <taxon>Bacteria</taxon>
        <taxon>Pseudomonadati</taxon>
        <taxon>Pseudomonadota</taxon>
        <taxon>Alphaproteobacteria</taxon>
        <taxon>Hyphomicrobiales</taxon>
        <taxon>Methylobacteriaceae</taxon>
        <taxon>Methylobacterium</taxon>
    </lineage>
</organism>
<dbReference type="RefSeq" id="WP_238305938.1">
    <property type="nucleotide sequence ID" value="NZ_BPQM01000119.1"/>
</dbReference>
<name>A0AA37HUD6_9HYPH</name>
<gene>
    <name evidence="2" type="ORF">NBEOAGPD_4176</name>
</gene>
<evidence type="ECO:0000313" key="2">
    <source>
        <dbReference type="EMBL" id="GJD80932.1"/>
    </source>
</evidence>
<dbReference type="Proteomes" id="UP001055108">
    <property type="component" value="Unassembled WGS sequence"/>
</dbReference>
<feature type="transmembrane region" description="Helical" evidence="1">
    <location>
        <begin position="61"/>
        <end position="86"/>
    </location>
</feature>
<proteinExistence type="predicted"/>
<comment type="caution">
    <text evidence="2">The sequence shown here is derived from an EMBL/GenBank/DDBJ whole genome shotgun (WGS) entry which is preliminary data.</text>
</comment>
<keyword evidence="1" id="KW-1133">Transmembrane helix</keyword>
<evidence type="ECO:0000256" key="1">
    <source>
        <dbReference type="SAM" id="Phobius"/>
    </source>
</evidence>
<reference evidence="2" key="1">
    <citation type="journal article" date="2016" name="Front. Microbiol.">
        <title>Genome Sequence of the Piezophilic, Mesophilic Sulfate-Reducing Bacterium Desulfovibrio indicus J2T.</title>
        <authorList>
            <person name="Cao J."/>
            <person name="Maignien L."/>
            <person name="Shao Z."/>
            <person name="Alain K."/>
            <person name="Jebbar M."/>
        </authorList>
    </citation>
    <scope>NUCLEOTIDE SEQUENCE</scope>
    <source>
        <strain evidence="2">NBRC 103626</strain>
    </source>
</reference>
<dbReference type="AlphaFoldDB" id="A0AA37HUD6"/>
<evidence type="ECO:0000313" key="3">
    <source>
        <dbReference type="Proteomes" id="UP001055108"/>
    </source>
</evidence>
<accession>A0AA37HUD6</accession>
<feature type="transmembrane region" description="Helical" evidence="1">
    <location>
        <begin position="20"/>
        <end position="41"/>
    </location>
</feature>
<protein>
    <recommendedName>
        <fullName evidence="4">Transmembrane protein</fullName>
    </recommendedName>
</protein>
<sequence>MPLLVPDLEPPTIRDRLKIAGYGAVALCAALFMLWYAPQVADPSWKRTVSKLRYLDDLTPFWRGASVAILGSWFGLLSLVGFWKAVRPFTPPESRLR</sequence>
<keyword evidence="1" id="KW-0812">Transmembrane</keyword>
<reference evidence="2" key="2">
    <citation type="submission" date="2021-08" db="EMBL/GenBank/DDBJ databases">
        <authorList>
            <person name="Tani A."/>
            <person name="Ola A."/>
            <person name="Ogura Y."/>
            <person name="Katsura K."/>
            <person name="Hayashi T."/>
        </authorList>
    </citation>
    <scope>NUCLEOTIDE SEQUENCE</scope>
    <source>
        <strain evidence="2">NBRC 103626</strain>
    </source>
</reference>
<dbReference type="EMBL" id="BPQM01000119">
    <property type="protein sequence ID" value="GJD80932.1"/>
    <property type="molecule type" value="Genomic_DNA"/>
</dbReference>